<keyword evidence="3" id="KW-1185">Reference proteome</keyword>
<accession>A0A0M8N3D7</accession>
<sequence>MTRKASLLKLEIPECVTNVGKGTSTSTSTGSGNGLMTPFGTRWTVVGLHPSTPVSAIASTQPCLILPMIEVQAQMATQADARPDPSRTPLSAGGPRRLLPSRFADQRLHHDRHHHRHHLPKGGPASCPASRASRGSSIHFQRFREELWRHGSKAFGDALHADVFVRAVQLPRALSEEPMKRRGSSPCSSRSSAESSPAPSTPVLPPNGRLTVRAVLHSKTRCAAVGLAREFELEKLHATIPEEPLPSPSTPNFDREALFSALRWSDGSTRSRRSCSVDIKMEDAGESPLRLDQISDGAIPMHTPYARAQLPALAAIMMSDRVGRGDTIDLATPHPGAWSETVAYVYTGEAELLTDPVRDNILYLGGRV</sequence>
<feature type="region of interest" description="Disordered" evidence="1">
    <location>
        <begin position="175"/>
        <end position="208"/>
    </location>
</feature>
<comment type="caution">
    <text evidence="2">The sequence shown here is derived from an EMBL/GenBank/DDBJ whole genome shotgun (WGS) entry which is preliminary data.</text>
</comment>
<dbReference type="OrthoDB" id="3492129at2759"/>
<protein>
    <submittedName>
        <fullName evidence="2">Uncharacterized protein</fullName>
    </submittedName>
</protein>
<dbReference type="AlphaFoldDB" id="A0A0M8N3D7"/>
<feature type="compositionally biased region" description="Low complexity" evidence="1">
    <location>
        <begin position="184"/>
        <end position="198"/>
    </location>
</feature>
<proteinExistence type="predicted"/>
<dbReference type="Proteomes" id="UP000053831">
    <property type="component" value="Unassembled WGS sequence"/>
</dbReference>
<gene>
    <name evidence="2" type="ORF">ESCO_000521</name>
</gene>
<evidence type="ECO:0000313" key="3">
    <source>
        <dbReference type="Proteomes" id="UP000053831"/>
    </source>
</evidence>
<evidence type="ECO:0000313" key="2">
    <source>
        <dbReference type="EMBL" id="KOS19140.1"/>
    </source>
</evidence>
<evidence type="ECO:0000256" key="1">
    <source>
        <dbReference type="SAM" id="MobiDB-lite"/>
    </source>
</evidence>
<organism evidence="2 3">
    <name type="scientific">Escovopsis weberi</name>
    <dbReference type="NCBI Taxonomy" id="150374"/>
    <lineage>
        <taxon>Eukaryota</taxon>
        <taxon>Fungi</taxon>
        <taxon>Dikarya</taxon>
        <taxon>Ascomycota</taxon>
        <taxon>Pezizomycotina</taxon>
        <taxon>Sordariomycetes</taxon>
        <taxon>Hypocreomycetidae</taxon>
        <taxon>Hypocreales</taxon>
        <taxon>Hypocreaceae</taxon>
        <taxon>Escovopsis</taxon>
    </lineage>
</organism>
<name>A0A0M8N3D7_ESCWE</name>
<dbReference type="EMBL" id="LGSR01000020">
    <property type="protein sequence ID" value="KOS19140.1"/>
    <property type="molecule type" value="Genomic_DNA"/>
</dbReference>
<feature type="compositionally biased region" description="Basic residues" evidence="1">
    <location>
        <begin position="109"/>
        <end position="120"/>
    </location>
</feature>
<reference evidence="2 3" key="1">
    <citation type="submission" date="2015-07" db="EMBL/GenBank/DDBJ databases">
        <title>The genome of the fungus Escovopsis weberi, a specialized disease agent of ant agriculture.</title>
        <authorList>
            <person name="de Man T.J."/>
            <person name="Stajich J.E."/>
            <person name="Kubicek C.P."/>
            <person name="Chenthamara K."/>
            <person name="Atanasova L."/>
            <person name="Druzhinina I.S."/>
            <person name="Birnbaum S."/>
            <person name="Barribeau S.M."/>
            <person name="Teiling C."/>
            <person name="Suen G."/>
            <person name="Currie C."/>
            <person name="Gerardo N.M."/>
        </authorList>
    </citation>
    <scope>NUCLEOTIDE SEQUENCE [LARGE SCALE GENOMIC DNA]</scope>
</reference>
<feature type="region of interest" description="Disordered" evidence="1">
    <location>
        <begin position="76"/>
        <end position="133"/>
    </location>
</feature>